<evidence type="ECO:0000256" key="1">
    <source>
        <dbReference type="SAM" id="MobiDB-lite"/>
    </source>
</evidence>
<evidence type="ECO:0000256" key="2">
    <source>
        <dbReference type="SAM" id="SignalP"/>
    </source>
</evidence>
<evidence type="ECO:0000313" key="4">
    <source>
        <dbReference type="EMBL" id="QKW51011.1"/>
    </source>
</evidence>
<proteinExistence type="predicted"/>
<dbReference type="AlphaFoldDB" id="A0A7H8N984"/>
<reference evidence="4 5" key="1">
    <citation type="submission" date="2020-06" db="EMBL/GenBank/DDBJ databases">
        <title>Genome mining for natural products.</title>
        <authorList>
            <person name="Zhang B."/>
            <person name="Shi J."/>
            <person name="Ge H."/>
        </authorList>
    </citation>
    <scope>NUCLEOTIDE SEQUENCE [LARGE SCALE GENOMIC DNA]</scope>
    <source>
        <strain evidence="4 5">NA00687</strain>
    </source>
</reference>
<feature type="region of interest" description="Disordered" evidence="1">
    <location>
        <begin position="25"/>
        <end position="102"/>
    </location>
</feature>
<organism evidence="4 5">
    <name type="scientific">Streptomyces buecherae</name>
    <dbReference type="NCBI Taxonomy" id="2763006"/>
    <lineage>
        <taxon>Bacteria</taxon>
        <taxon>Bacillati</taxon>
        <taxon>Actinomycetota</taxon>
        <taxon>Actinomycetes</taxon>
        <taxon>Kitasatosporales</taxon>
        <taxon>Streptomycetaceae</taxon>
        <taxon>Streptomyces</taxon>
    </lineage>
</organism>
<evidence type="ECO:0000259" key="3">
    <source>
        <dbReference type="Pfam" id="PF14016"/>
    </source>
</evidence>
<feature type="domain" description="DUF4232" evidence="3">
    <location>
        <begin position="107"/>
        <end position="199"/>
    </location>
</feature>
<dbReference type="RefSeq" id="WP_176162734.1">
    <property type="nucleotide sequence ID" value="NZ_CP054929.1"/>
</dbReference>
<keyword evidence="5" id="KW-1185">Reference proteome</keyword>
<evidence type="ECO:0000313" key="5">
    <source>
        <dbReference type="Proteomes" id="UP000509303"/>
    </source>
</evidence>
<sequence>MRTSRTRTATLAAVTAALALGLTACGGSDDGSKAAGGDKTTGTTQHQTTAPEDGDGGKGGTTGGAGDTSAKGGAERASGGGDSKEAARSRTAPDTADNGTAADVRQCVGDEITVNADHRFAGEQGDHLLLTVSNAGDEPCWVTSYPSVKLGDDLDDPAPLPHSEKDRPGGDERITLHPGTPVYSAVNLFDHGTDNRTATSFAMALRDTNGQTQPYYSVDVKGDQPKFTWTEADVLNWSTEKPYDF</sequence>
<dbReference type="InterPro" id="IPR025326">
    <property type="entry name" value="DUF4232"/>
</dbReference>
<feature type="signal peptide" evidence="2">
    <location>
        <begin position="1"/>
        <end position="24"/>
    </location>
</feature>
<gene>
    <name evidence="4" type="ORF">HUT08_17350</name>
</gene>
<feature type="chain" id="PRO_5039722425" evidence="2">
    <location>
        <begin position="25"/>
        <end position="245"/>
    </location>
</feature>
<dbReference type="PROSITE" id="PS51257">
    <property type="entry name" value="PROKAR_LIPOPROTEIN"/>
    <property type="match status" value="1"/>
</dbReference>
<feature type="compositionally biased region" description="Gly residues" evidence="1">
    <location>
        <begin position="57"/>
        <end position="66"/>
    </location>
</feature>
<name>A0A7H8N984_9ACTN</name>
<accession>A0A7H8N984</accession>
<protein>
    <submittedName>
        <fullName evidence="4">DUF4232 domain-containing protein</fullName>
    </submittedName>
</protein>
<keyword evidence="2" id="KW-0732">Signal</keyword>
<feature type="region of interest" description="Disordered" evidence="1">
    <location>
        <begin position="149"/>
        <end position="174"/>
    </location>
</feature>
<feature type="compositionally biased region" description="Basic and acidic residues" evidence="1">
    <location>
        <begin position="162"/>
        <end position="174"/>
    </location>
</feature>
<feature type="compositionally biased region" description="Low complexity" evidence="1">
    <location>
        <begin position="25"/>
        <end position="49"/>
    </location>
</feature>
<dbReference type="Proteomes" id="UP000509303">
    <property type="component" value="Chromosome"/>
</dbReference>
<dbReference type="Pfam" id="PF14016">
    <property type="entry name" value="DUF4232"/>
    <property type="match status" value="1"/>
</dbReference>
<dbReference type="EMBL" id="CP054929">
    <property type="protein sequence ID" value="QKW51011.1"/>
    <property type="molecule type" value="Genomic_DNA"/>
</dbReference>